<feature type="chain" id="PRO_5016310810" evidence="9">
    <location>
        <begin position="27"/>
        <end position="286"/>
    </location>
</feature>
<evidence type="ECO:0000256" key="3">
    <source>
        <dbReference type="ARBA" id="ARBA00022512"/>
    </source>
</evidence>
<dbReference type="GO" id="GO:0016020">
    <property type="term" value="C:membrane"/>
    <property type="evidence" value="ECO:0007669"/>
    <property type="project" value="UniProtKB-SubCell"/>
</dbReference>
<keyword evidence="12" id="KW-1185">Reference proteome</keyword>
<comment type="caution">
    <text evidence="11">The sequence shown here is derived from an EMBL/GenBank/DDBJ whole genome shotgun (WGS) entry which is preliminary data.</text>
</comment>
<evidence type="ECO:0000256" key="1">
    <source>
        <dbReference type="ARBA" id="ARBA00004191"/>
    </source>
</evidence>
<dbReference type="PANTHER" id="PTHR48060:SF21">
    <property type="entry name" value="L DOMAIN-LIKE PROTEIN"/>
    <property type="match status" value="1"/>
</dbReference>
<protein>
    <submittedName>
        <fullName evidence="11">Putative LRR receptor-like serine/threonine-protein kinase</fullName>
    </submittedName>
</protein>
<dbReference type="InterPro" id="IPR013210">
    <property type="entry name" value="LRR_N_plant-typ"/>
</dbReference>
<gene>
    <name evidence="11" type="ORF">Pyn_26880</name>
</gene>
<keyword evidence="3" id="KW-0134">Cell wall</keyword>
<keyword evidence="11" id="KW-0675">Receptor</keyword>
<evidence type="ECO:0000256" key="5">
    <source>
        <dbReference type="ARBA" id="ARBA00022729"/>
    </source>
</evidence>
<keyword evidence="4" id="KW-0433">Leucine-rich repeat</keyword>
<dbReference type="OrthoDB" id="1706439at2759"/>
<dbReference type="STRING" id="2094558.A0A314XI20"/>
<evidence type="ECO:0000256" key="4">
    <source>
        <dbReference type="ARBA" id="ARBA00022614"/>
    </source>
</evidence>
<evidence type="ECO:0000259" key="10">
    <source>
        <dbReference type="Pfam" id="PF08263"/>
    </source>
</evidence>
<evidence type="ECO:0000256" key="2">
    <source>
        <dbReference type="ARBA" id="ARBA00004370"/>
    </source>
</evidence>
<reference evidence="11 12" key="1">
    <citation type="submission" date="2018-02" db="EMBL/GenBank/DDBJ databases">
        <title>Draft genome of wild Prunus yedoensis var. nudiflora.</title>
        <authorList>
            <person name="Baek S."/>
            <person name="Kim J.-H."/>
            <person name="Choi K."/>
            <person name="Kim G.-B."/>
            <person name="Cho A."/>
            <person name="Jang H."/>
            <person name="Shin C.-H."/>
            <person name="Yu H.-J."/>
            <person name="Mun J.-H."/>
        </authorList>
    </citation>
    <scope>NUCLEOTIDE SEQUENCE [LARGE SCALE GENOMIC DNA]</scope>
    <source>
        <strain evidence="12">cv. Jeju island</strain>
        <tissue evidence="11">Leaf</tissue>
    </source>
</reference>
<dbReference type="Pfam" id="PF08263">
    <property type="entry name" value="LRRNT_2"/>
    <property type="match status" value="1"/>
</dbReference>
<evidence type="ECO:0000313" key="11">
    <source>
        <dbReference type="EMBL" id="PQP91689.1"/>
    </source>
</evidence>
<name>A0A314XI20_PRUYE</name>
<dbReference type="PANTHER" id="PTHR48060">
    <property type="entry name" value="DNA DAMAGE-REPAIR/TOLERATION PROTEIN DRT100"/>
    <property type="match status" value="1"/>
</dbReference>
<feature type="domain" description="Leucine-rich repeat-containing N-terminal plant-type" evidence="10">
    <location>
        <begin position="33"/>
        <end position="71"/>
    </location>
</feature>
<dbReference type="EMBL" id="PJQY01002673">
    <property type="protein sequence ID" value="PQP91689.1"/>
    <property type="molecule type" value="Genomic_DNA"/>
</dbReference>
<dbReference type="InterPro" id="IPR001611">
    <property type="entry name" value="Leu-rich_rpt"/>
</dbReference>
<accession>A0A314XI20</accession>
<keyword evidence="3" id="KW-0964">Secreted</keyword>
<feature type="signal peptide" evidence="9">
    <location>
        <begin position="1"/>
        <end position="26"/>
    </location>
</feature>
<evidence type="ECO:0000256" key="9">
    <source>
        <dbReference type="SAM" id="SignalP"/>
    </source>
</evidence>
<evidence type="ECO:0000313" key="12">
    <source>
        <dbReference type="Proteomes" id="UP000250321"/>
    </source>
</evidence>
<dbReference type="FunFam" id="3.80.10.10:FF:000400">
    <property type="entry name" value="Nuclear pore complex protein NUP107"/>
    <property type="match status" value="1"/>
</dbReference>
<dbReference type="Gene3D" id="3.80.10.10">
    <property type="entry name" value="Ribonuclease Inhibitor"/>
    <property type="match status" value="2"/>
</dbReference>
<dbReference type="Pfam" id="PF00560">
    <property type="entry name" value="LRR_1"/>
    <property type="match status" value="5"/>
</dbReference>
<dbReference type="InterPro" id="IPR053211">
    <property type="entry name" value="DNA_repair-toleration"/>
</dbReference>
<keyword evidence="11" id="KW-0808">Transferase</keyword>
<dbReference type="InterPro" id="IPR032675">
    <property type="entry name" value="LRR_dom_sf"/>
</dbReference>
<keyword evidence="6" id="KW-0677">Repeat</keyword>
<dbReference type="GO" id="GO:0016301">
    <property type="term" value="F:kinase activity"/>
    <property type="evidence" value="ECO:0007669"/>
    <property type="project" value="UniProtKB-KW"/>
</dbReference>
<comment type="subcellular location">
    <subcellularLocation>
        <location evidence="2">Membrane</location>
    </subcellularLocation>
    <subcellularLocation>
        <location evidence="1">Secreted</location>
        <location evidence="1">Cell wall</location>
    </subcellularLocation>
</comment>
<keyword evidence="5 9" id="KW-0732">Signal</keyword>
<dbReference type="AlphaFoldDB" id="A0A314XI20"/>
<dbReference type="SUPFAM" id="SSF52058">
    <property type="entry name" value="L domain-like"/>
    <property type="match status" value="1"/>
</dbReference>
<keyword evidence="11" id="KW-0418">Kinase</keyword>
<evidence type="ECO:0000256" key="7">
    <source>
        <dbReference type="ARBA" id="ARBA00023136"/>
    </source>
</evidence>
<proteinExistence type="inferred from homology"/>
<evidence type="ECO:0000256" key="6">
    <source>
        <dbReference type="ARBA" id="ARBA00022737"/>
    </source>
</evidence>
<dbReference type="Proteomes" id="UP000250321">
    <property type="component" value="Unassembled WGS sequence"/>
</dbReference>
<comment type="similarity">
    <text evidence="8">Belongs to the polygalacturonase-inhibiting protein family.</text>
</comment>
<sequence>MERQPGFLLTIITLLLLCIAKGPVAARITNFTTDQSALLALRSHITNDPHNILTTKWSTTTSICNWMGVTCGVRHLRVTALNLSYMDLTGTIPPHLGNLSFLVKLHFRNNSFHGTLPQELACLRRLQLINFGFNNFMGTIPAWFGSLSKLQAFNIFEIPNEIGSLDQVEFMYVQDNALKGHVPVAVFNMSSLTILSLHGNSLNGGIPDNICQHLPNIQVPNLGNNQFGGPLPSKLWPCKELLELVLENNNFTGSIPKKMGNLTQLMEIYIACNNLTEIDLVKQSIK</sequence>
<organism evidence="11 12">
    <name type="scientific">Prunus yedoensis var. nudiflora</name>
    <dbReference type="NCBI Taxonomy" id="2094558"/>
    <lineage>
        <taxon>Eukaryota</taxon>
        <taxon>Viridiplantae</taxon>
        <taxon>Streptophyta</taxon>
        <taxon>Embryophyta</taxon>
        <taxon>Tracheophyta</taxon>
        <taxon>Spermatophyta</taxon>
        <taxon>Magnoliopsida</taxon>
        <taxon>eudicotyledons</taxon>
        <taxon>Gunneridae</taxon>
        <taxon>Pentapetalae</taxon>
        <taxon>rosids</taxon>
        <taxon>fabids</taxon>
        <taxon>Rosales</taxon>
        <taxon>Rosaceae</taxon>
        <taxon>Amygdaloideae</taxon>
        <taxon>Amygdaleae</taxon>
        <taxon>Prunus</taxon>
    </lineage>
</organism>
<keyword evidence="7" id="KW-0472">Membrane</keyword>
<evidence type="ECO:0000256" key="8">
    <source>
        <dbReference type="ARBA" id="ARBA00038043"/>
    </source>
</evidence>